<keyword evidence="5 6" id="KW-0408">Iron</keyword>
<sequence length="117" mass="12442">MSIYDAIGGAKAVEAAVDEFYVRVTADPDLAPFFAGRDIPSLKAHQRDFIAAAIGGPEIYQGRDLPRVHRPLNISDAHFDAVVDHLVAALRGLGVPPETTGQIGATLAPLRKDIVSV</sequence>
<dbReference type="InterPro" id="IPR012292">
    <property type="entry name" value="Globin/Proto"/>
</dbReference>
<evidence type="ECO:0000256" key="2">
    <source>
        <dbReference type="ARBA" id="ARBA00022448"/>
    </source>
</evidence>
<dbReference type="AlphaFoldDB" id="A0A1S1QKP3"/>
<feature type="binding site" description="proximal binding residue" evidence="7">
    <location>
        <position position="69"/>
    </location>
    <ligand>
        <name>heme</name>
        <dbReference type="ChEBI" id="CHEBI:30413"/>
    </ligand>
    <ligandPart>
        <name>Fe</name>
        <dbReference type="ChEBI" id="CHEBI:18248"/>
    </ligandPart>
</feature>
<evidence type="ECO:0000256" key="4">
    <source>
        <dbReference type="ARBA" id="ARBA00022723"/>
    </source>
</evidence>
<dbReference type="InterPro" id="IPR001486">
    <property type="entry name" value="Hemoglobin_trunc"/>
</dbReference>
<proteinExistence type="inferred from homology"/>
<evidence type="ECO:0000256" key="3">
    <source>
        <dbReference type="ARBA" id="ARBA00022617"/>
    </source>
</evidence>
<dbReference type="GO" id="GO:0020037">
    <property type="term" value="F:heme binding"/>
    <property type="evidence" value="ECO:0007669"/>
    <property type="project" value="InterPro"/>
</dbReference>
<evidence type="ECO:0000256" key="7">
    <source>
        <dbReference type="PIRSR" id="PIRSR002030-1"/>
    </source>
</evidence>
<evidence type="ECO:0000256" key="6">
    <source>
        <dbReference type="PIRNR" id="PIRNR002030"/>
    </source>
</evidence>
<dbReference type="RefSeq" id="WP_071086232.1">
    <property type="nucleotide sequence ID" value="NZ_MBLM01000127.1"/>
</dbReference>
<dbReference type="GO" id="GO:0005344">
    <property type="term" value="F:oxygen carrier activity"/>
    <property type="evidence" value="ECO:0007669"/>
    <property type="project" value="UniProtKB-UniRule"/>
</dbReference>
<evidence type="ECO:0000313" key="9">
    <source>
        <dbReference type="EMBL" id="OHV34560.1"/>
    </source>
</evidence>
<keyword evidence="10" id="KW-1185">Reference proteome</keyword>
<dbReference type="Proteomes" id="UP000179627">
    <property type="component" value="Unassembled WGS sequence"/>
</dbReference>
<keyword evidence="3 6" id="KW-0349">Heme</keyword>
<dbReference type="Pfam" id="PF01152">
    <property type="entry name" value="Bac_globin"/>
    <property type="match status" value="1"/>
</dbReference>
<evidence type="ECO:0000313" key="10">
    <source>
        <dbReference type="Proteomes" id="UP000179627"/>
    </source>
</evidence>
<dbReference type="GO" id="GO:0019825">
    <property type="term" value="F:oxygen binding"/>
    <property type="evidence" value="ECO:0007669"/>
    <property type="project" value="InterPro"/>
</dbReference>
<feature type="binding site" description="distal binding residue" evidence="8">
    <location>
        <position position="45"/>
    </location>
    <ligand>
        <name>heme</name>
        <dbReference type="ChEBI" id="CHEBI:30413"/>
    </ligand>
    <ligandPart>
        <name>Fe</name>
        <dbReference type="ChEBI" id="CHEBI:18248"/>
    </ligandPart>
</feature>
<dbReference type="PIRSF" id="PIRSF002030">
    <property type="entry name" value="Globin_Protozoa/Cyanobacteria"/>
    <property type="match status" value="1"/>
</dbReference>
<dbReference type="InterPro" id="IPR016339">
    <property type="entry name" value="Hemoglobin_trunc_I"/>
</dbReference>
<accession>A0A1S1QKP3</accession>
<dbReference type="EMBL" id="MBLM01000127">
    <property type="protein sequence ID" value="OHV34560.1"/>
    <property type="molecule type" value="Genomic_DNA"/>
</dbReference>
<comment type="similarity">
    <text evidence="1 6">Belongs to the truncated hemoglobin family. Group I subfamily.</text>
</comment>
<organism evidence="9 10">
    <name type="scientific">Parafrankia colletiae</name>
    <dbReference type="NCBI Taxonomy" id="573497"/>
    <lineage>
        <taxon>Bacteria</taxon>
        <taxon>Bacillati</taxon>
        <taxon>Actinomycetota</taxon>
        <taxon>Actinomycetes</taxon>
        <taxon>Frankiales</taxon>
        <taxon>Frankiaceae</taxon>
        <taxon>Parafrankia</taxon>
    </lineage>
</organism>
<dbReference type="InterPro" id="IPR009050">
    <property type="entry name" value="Globin-like_sf"/>
</dbReference>
<keyword evidence="4 6" id="KW-0479">Metal-binding</keyword>
<evidence type="ECO:0000256" key="5">
    <source>
        <dbReference type="ARBA" id="ARBA00023004"/>
    </source>
</evidence>
<reference evidence="10" key="1">
    <citation type="submission" date="2016-07" db="EMBL/GenBank/DDBJ databases">
        <title>Sequence Frankia sp. strain CcI1.17.</title>
        <authorList>
            <person name="Ghodhbane-Gtari F."/>
            <person name="Swanson E."/>
            <person name="Gueddou A."/>
            <person name="Morris K."/>
            <person name="Hezbri K."/>
            <person name="Ktari A."/>
            <person name="Nouioui I."/>
            <person name="Abebe-Akele F."/>
            <person name="Simpson S."/>
            <person name="Thomas K."/>
            <person name="Gtari M."/>
            <person name="Tisa L.S."/>
            <person name="Hurst S."/>
        </authorList>
    </citation>
    <scope>NUCLEOTIDE SEQUENCE [LARGE SCALE GENOMIC DNA]</scope>
    <source>
        <strain evidence="10">Cc1.17</strain>
    </source>
</reference>
<dbReference type="CDD" id="cd00454">
    <property type="entry name" value="TrHb1_N"/>
    <property type="match status" value="1"/>
</dbReference>
<dbReference type="SUPFAM" id="SSF46458">
    <property type="entry name" value="Globin-like"/>
    <property type="match status" value="1"/>
</dbReference>
<protein>
    <recommendedName>
        <fullName evidence="6">Group 1 truncated hemoglobin</fullName>
    </recommendedName>
</protein>
<evidence type="ECO:0000256" key="1">
    <source>
        <dbReference type="ARBA" id="ARBA00009660"/>
    </source>
</evidence>
<comment type="cofactor">
    <cofactor evidence="7">
        <name>heme</name>
        <dbReference type="ChEBI" id="CHEBI:30413"/>
    </cofactor>
    <text evidence="7">Binds 1 heme group per subunit.</text>
</comment>
<dbReference type="OrthoDB" id="9798157at2"/>
<evidence type="ECO:0000256" key="8">
    <source>
        <dbReference type="PIRSR" id="PIRSR601486-1"/>
    </source>
</evidence>
<dbReference type="Gene3D" id="1.10.490.10">
    <property type="entry name" value="Globins"/>
    <property type="match status" value="1"/>
</dbReference>
<keyword evidence="6" id="KW-0561">Oxygen transport</keyword>
<feature type="binding site" description="distal binding residue" evidence="8">
    <location>
        <position position="69"/>
    </location>
    <ligand>
        <name>heme</name>
        <dbReference type="ChEBI" id="CHEBI:30413"/>
    </ligand>
    <ligandPart>
        <name>Fe</name>
        <dbReference type="ChEBI" id="CHEBI:18248"/>
    </ligandPart>
</feature>
<name>A0A1S1QKP3_9ACTN</name>
<gene>
    <name evidence="9" type="ORF">CC117_21325</name>
</gene>
<keyword evidence="2 6" id="KW-0813">Transport</keyword>
<dbReference type="GO" id="GO:0046872">
    <property type="term" value="F:metal ion binding"/>
    <property type="evidence" value="ECO:0007669"/>
    <property type="project" value="UniProtKB-UniRule"/>
</dbReference>
<keyword evidence="9" id="KW-0675">Receptor</keyword>
<comment type="caution">
    <text evidence="9">The sequence shown here is derived from an EMBL/GenBank/DDBJ whole genome shotgun (WGS) entry which is preliminary data.</text>
</comment>